<name>A0A4R0RX57_9APHY</name>
<accession>A0A4R0RX57</accession>
<organism evidence="3 4">
    <name type="scientific">Steccherinum ochraceum</name>
    <dbReference type="NCBI Taxonomy" id="92696"/>
    <lineage>
        <taxon>Eukaryota</taxon>
        <taxon>Fungi</taxon>
        <taxon>Dikarya</taxon>
        <taxon>Basidiomycota</taxon>
        <taxon>Agaricomycotina</taxon>
        <taxon>Agaricomycetes</taxon>
        <taxon>Polyporales</taxon>
        <taxon>Steccherinaceae</taxon>
        <taxon>Steccherinum</taxon>
    </lineage>
</organism>
<evidence type="ECO:0000313" key="3">
    <source>
        <dbReference type="EMBL" id="TCD71942.1"/>
    </source>
</evidence>
<evidence type="ECO:0000313" key="4">
    <source>
        <dbReference type="Proteomes" id="UP000292702"/>
    </source>
</evidence>
<sequence>MRFTSAAIAAFVAFASTSVLSVPLPDHSAQRVQTRGSNDLDSSLTVRDVIETLNARDTEWHGLKRRELKLPTEANGPLPLPEPMPPQPAPQASHSPGTSWAPGQAVDTPLVAPNSQHPPDPATPPTAGGKLPPMRPQPVEISGLTHPKAVSLEVNRRLKHSQEPVGGGKLAPILGHKPTLPRVEGLGRSLV</sequence>
<reference evidence="3 4" key="1">
    <citation type="submission" date="2018-11" db="EMBL/GenBank/DDBJ databases">
        <title>Genome assembly of Steccherinum ochraceum LE-BIN_3174, the white-rot fungus of the Steccherinaceae family (The Residual Polyporoid clade, Polyporales, Basidiomycota).</title>
        <authorList>
            <person name="Fedorova T.V."/>
            <person name="Glazunova O.A."/>
            <person name="Landesman E.O."/>
            <person name="Moiseenko K.V."/>
            <person name="Psurtseva N.V."/>
            <person name="Savinova O.S."/>
            <person name="Shakhova N.V."/>
            <person name="Tyazhelova T.V."/>
            <person name="Vasina D.V."/>
        </authorList>
    </citation>
    <scope>NUCLEOTIDE SEQUENCE [LARGE SCALE GENOMIC DNA]</scope>
    <source>
        <strain evidence="3 4">LE-BIN_3174</strain>
    </source>
</reference>
<feature type="chain" id="PRO_5020466267" evidence="2">
    <location>
        <begin position="22"/>
        <end position="191"/>
    </location>
</feature>
<feature type="signal peptide" evidence="2">
    <location>
        <begin position="1"/>
        <end position="21"/>
    </location>
</feature>
<feature type="region of interest" description="Disordered" evidence="1">
    <location>
        <begin position="64"/>
        <end position="191"/>
    </location>
</feature>
<feature type="compositionally biased region" description="Pro residues" evidence="1">
    <location>
        <begin position="78"/>
        <end position="89"/>
    </location>
</feature>
<dbReference type="AlphaFoldDB" id="A0A4R0RX57"/>
<keyword evidence="2" id="KW-0732">Signal</keyword>
<comment type="caution">
    <text evidence="3">The sequence shown here is derived from an EMBL/GenBank/DDBJ whole genome shotgun (WGS) entry which is preliminary data.</text>
</comment>
<gene>
    <name evidence="3" type="ORF">EIP91_000074</name>
</gene>
<evidence type="ECO:0000256" key="2">
    <source>
        <dbReference type="SAM" id="SignalP"/>
    </source>
</evidence>
<proteinExistence type="predicted"/>
<dbReference type="Proteomes" id="UP000292702">
    <property type="component" value="Unassembled WGS sequence"/>
</dbReference>
<dbReference type="EMBL" id="RWJN01000001">
    <property type="protein sequence ID" value="TCD71942.1"/>
    <property type="molecule type" value="Genomic_DNA"/>
</dbReference>
<keyword evidence="4" id="KW-1185">Reference proteome</keyword>
<protein>
    <submittedName>
        <fullName evidence="3">Uncharacterized protein</fullName>
    </submittedName>
</protein>
<evidence type="ECO:0000256" key="1">
    <source>
        <dbReference type="SAM" id="MobiDB-lite"/>
    </source>
</evidence>